<feature type="region of interest" description="Disordered" evidence="5">
    <location>
        <begin position="415"/>
        <end position="467"/>
    </location>
</feature>
<dbReference type="GO" id="GO:0019706">
    <property type="term" value="F:protein-cysteine S-palmitoyltransferase activity"/>
    <property type="evidence" value="ECO:0007669"/>
    <property type="project" value="UniProtKB-EC"/>
</dbReference>
<sequence>MAALRAMLQLRSSSSSQQQQQQPASTNSLLAHPDTAPLNSHFYTNSGGMLQSSLQQGPGPGLAAVSSVGPSGPSSILSSAASTTTMPALSKPAQSKKVLNLGLHSGAACGNLGLVKFALDNGQAIDSVVNGVFPIHAASCSNANVAVVRYLIERGADVNARRLPRKYSSEKGVQTVGTTGSTPLHFAAANGCLAIVEILLRHGAIVDVIDKYGSSPLSVAAARNHPDVASLLHMHSCMQRGIQDMSPDVEIKDPFDRRSSGEFGLRLSPTGGRPTISGHPKDTTPLFATRPHATNATTPTTITTSTIRVAGQRRISLPSIKESPTSPNLAAPRQSCDINRLPHSTEPLVRSVSAMTELLSRALGTPEPSPSSTFSKQLTPQQRPQPQHHSQKHQGPVLLPAHILANSRLELPRSLQRSHTAHVSQRKVPVTLASQGSPSVPTTTENSIKRRRSMESTAMLSPNSALGLSRRKSFDQLGSILRSDSKTNLASKNTTVTPVTTTATAAPGSVSATTRRSSDASTSSHATNSSITTADSVETGNTSESVLSTPRCSQEGGDFLDKSRAVPLSTAQHLIDSGVPSKTAPPLTRSTSQPCMDKAMMRSRQSRPGPVTFATELETTLGVRPSLDISRLDLNRESERERTGLHVRHQSTPAEKGEDNIDMDLEMPGQLFRRKTMQEQGTLPKLLAIPRYHSMGPTIEVMGGSSSPSSDHNLSQSGANTPSGRNLSRPSSPSLPRPSSAASGAYSTLSGSATVSGRFARMWSAAQSSNGIKDFSREGNGLNGSAGWNVGEFAEATSAAATESLVRSDSARGSNRGSMLNRLSGIWSRR</sequence>
<dbReference type="PROSITE" id="PS50297">
    <property type="entry name" value="ANK_REP_REGION"/>
    <property type="match status" value="2"/>
</dbReference>
<proteinExistence type="predicted"/>
<protein>
    <recommendedName>
        <fullName evidence="1">protein S-acyltransferase</fullName>
        <ecNumber evidence="1">2.3.1.225</ecNumber>
    </recommendedName>
</protein>
<organism evidence="6 7">
    <name type="scientific">Podila verticillata NRRL 6337</name>
    <dbReference type="NCBI Taxonomy" id="1069443"/>
    <lineage>
        <taxon>Eukaryota</taxon>
        <taxon>Fungi</taxon>
        <taxon>Fungi incertae sedis</taxon>
        <taxon>Mucoromycota</taxon>
        <taxon>Mortierellomycotina</taxon>
        <taxon>Mortierellomycetes</taxon>
        <taxon>Mortierellales</taxon>
        <taxon>Mortierellaceae</taxon>
        <taxon>Podila</taxon>
    </lineage>
</organism>
<feature type="compositionally biased region" description="Polar residues" evidence="5">
    <location>
        <begin position="704"/>
        <end position="721"/>
    </location>
</feature>
<dbReference type="InterPro" id="IPR036770">
    <property type="entry name" value="Ankyrin_rpt-contain_sf"/>
</dbReference>
<dbReference type="Gene3D" id="1.25.40.20">
    <property type="entry name" value="Ankyrin repeat-containing domain"/>
    <property type="match status" value="1"/>
</dbReference>
<feature type="non-terminal residue" evidence="6">
    <location>
        <position position="1"/>
    </location>
</feature>
<dbReference type="OrthoDB" id="194358at2759"/>
<dbReference type="PANTHER" id="PTHR24161">
    <property type="entry name" value="ANK_REP_REGION DOMAIN-CONTAINING PROTEIN-RELATED"/>
    <property type="match status" value="1"/>
</dbReference>
<dbReference type="AlphaFoldDB" id="A0A086TL52"/>
<feature type="region of interest" description="Disordered" evidence="5">
    <location>
        <begin position="697"/>
        <end position="748"/>
    </location>
</feature>
<feature type="region of interest" description="Disordered" evidence="5">
    <location>
        <begin position="640"/>
        <end position="661"/>
    </location>
</feature>
<evidence type="ECO:0000313" key="7">
    <source>
        <dbReference type="Proteomes" id="UP000243308"/>
    </source>
</evidence>
<feature type="compositionally biased region" description="Polar residues" evidence="5">
    <location>
        <begin position="37"/>
        <end position="56"/>
    </location>
</feature>
<feature type="compositionally biased region" description="Polar residues" evidence="5">
    <location>
        <begin position="432"/>
        <end position="446"/>
    </location>
</feature>
<evidence type="ECO:0000256" key="3">
    <source>
        <dbReference type="ARBA" id="ARBA00023043"/>
    </source>
</evidence>
<dbReference type="SUPFAM" id="SSF48403">
    <property type="entry name" value="Ankyrin repeat"/>
    <property type="match status" value="1"/>
</dbReference>
<feature type="region of interest" description="Disordered" evidence="5">
    <location>
        <begin position="317"/>
        <end position="341"/>
    </location>
</feature>
<feature type="region of interest" description="Disordered" evidence="5">
    <location>
        <begin position="257"/>
        <end position="281"/>
    </location>
</feature>
<feature type="compositionally biased region" description="Polar residues" evidence="5">
    <location>
        <begin position="535"/>
        <end position="552"/>
    </location>
</feature>
<evidence type="ECO:0000256" key="4">
    <source>
        <dbReference type="PROSITE-ProRule" id="PRU00023"/>
    </source>
</evidence>
<feature type="compositionally biased region" description="Low complexity" evidence="5">
    <location>
        <begin position="722"/>
        <end position="745"/>
    </location>
</feature>
<reference evidence="6 7" key="1">
    <citation type="submission" date="2011-02" db="EMBL/GenBank/DDBJ databases">
        <title>The Genome Sequence of Mortierella verticillata NRRL 6337.</title>
        <authorList>
            <consortium name="The Broad Institute Genome Sequencing Platform"/>
            <person name="Russ C."/>
            <person name="Cuomo C."/>
            <person name="Burger G."/>
            <person name="Gray M.W."/>
            <person name="Holland P.W.H."/>
            <person name="King N."/>
            <person name="Lang F.B.F."/>
            <person name="Roger A.J."/>
            <person name="Ruiz-Trillo I."/>
            <person name="Young S.K."/>
            <person name="Zeng Q."/>
            <person name="Gargeya S."/>
            <person name="Alvarado L."/>
            <person name="Berlin A."/>
            <person name="Chapman S.B."/>
            <person name="Chen Z."/>
            <person name="Freedman E."/>
            <person name="Gellesch M."/>
            <person name="Goldberg J."/>
            <person name="Griggs A."/>
            <person name="Gujja S."/>
            <person name="Heilman E."/>
            <person name="Heiman D."/>
            <person name="Howarth C."/>
            <person name="Mehta T."/>
            <person name="Neiman D."/>
            <person name="Pearson M."/>
            <person name="Roberts A."/>
            <person name="Saif S."/>
            <person name="Shea T."/>
            <person name="Shenoy N."/>
            <person name="Sisk P."/>
            <person name="Stolte C."/>
            <person name="Sykes S."/>
            <person name="White J."/>
            <person name="Yandava C."/>
            <person name="Haas B."/>
            <person name="Nusbaum C."/>
            <person name="Birren B."/>
        </authorList>
    </citation>
    <scope>NUCLEOTIDE SEQUENCE [LARGE SCALE GENOMIC DNA]</scope>
    <source>
        <strain evidence="6 7">NRRL 6337</strain>
    </source>
</reference>
<dbReference type="Pfam" id="PF00023">
    <property type="entry name" value="Ank"/>
    <property type="match status" value="1"/>
</dbReference>
<name>A0A086TL52_9FUNG</name>
<keyword evidence="3 4" id="KW-0040">ANK repeat</keyword>
<evidence type="ECO:0000256" key="2">
    <source>
        <dbReference type="ARBA" id="ARBA00022737"/>
    </source>
</evidence>
<keyword evidence="2" id="KW-0677">Repeat</keyword>
<feature type="region of interest" description="Disordered" evidence="5">
    <location>
        <begin position="491"/>
        <end position="560"/>
    </location>
</feature>
<feature type="repeat" description="ANK" evidence="4">
    <location>
        <begin position="179"/>
        <end position="211"/>
    </location>
</feature>
<feature type="compositionally biased region" description="Low complexity" evidence="5">
    <location>
        <begin position="12"/>
        <end position="22"/>
    </location>
</feature>
<feature type="region of interest" description="Disordered" evidence="5">
    <location>
        <begin position="572"/>
        <end position="593"/>
    </location>
</feature>
<dbReference type="SMART" id="SM00248">
    <property type="entry name" value="ANK"/>
    <property type="match status" value="4"/>
</dbReference>
<keyword evidence="7" id="KW-1185">Reference proteome</keyword>
<dbReference type="InterPro" id="IPR002110">
    <property type="entry name" value="Ankyrin_rpt"/>
</dbReference>
<dbReference type="PROSITE" id="PS50088">
    <property type="entry name" value="ANK_REPEAT"/>
    <property type="match status" value="2"/>
</dbReference>
<evidence type="ECO:0000256" key="1">
    <source>
        <dbReference type="ARBA" id="ARBA00012210"/>
    </source>
</evidence>
<dbReference type="PANTHER" id="PTHR24161:SF85">
    <property type="entry name" value="PALMITOYLTRANSFERASE HIP14"/>
    <property type="match status" value="1"/>
</dbReference>
<dbReference type="EMBL" id="KN042431">
    <property type="protein sequence ID" value="KFH62679.1"/>
    <property type="molecule type" value="Genomic_DNA"/>
</dbReference>
<dbReference type="Pfam" id="PF12796">
    <property type="entry name" value="Ank_2"/>
    <property type="match status" value="1"/>
</dbReference>
<dbReference type="EC" id="2.3.1.225" evidence="1"/>
<evidence type="ECO:0000313" key="6">
    <source>
        <dbReference type="EMBL" id="KFH62679.1"/>
    </source>
</evidence>
<feature type="region of interest" description="Disordered" evidence="5">
    <location>
        <begin position="362"/>
        <end position="395"/>
    </location>
</feature>
<evidence type="ECO:0000256" key="5">
    <source>
        <dbReference type="SAM" id="MobiDB-lite"/>
    </source>
</evidence>
<accession>A0A086TL52</accession>
<feature type="compositionally biased region" description="Polar residues" evidence="5">
    <location>
        <begin position="455"/>
        <end position="466"/>
    </location>
</feature>
<feature type="repeat" description="ANK" evidence="4">
    <location>
        <begin position="130"/>
        <end position="163"/>
    </location>
</feature>
<feature type="compositionally biased region" description="Low complexity" evidence="5">
    <location>
        <begin position="377"/>
        <end position="395"/>
    </location>
</feature>
<feature type="region of interest" description="Disordered" evidence="5">
    <location>
        <begin position="6"/>
        <end position="67"/>
    </location>
</feature>
<feature type="compositionally biased region" description="Low complexity" evidence="5">
    <location>
        <begin position="494"/>
        <end position="534"/>
    </location>
</feature>
<dbReference type="Proteomes" id="UP000243308">
    <property type="component" value="Unassembled WGS sequence"/>
</dbReference>
<gene>
    <name evidence="6" type="ORF">MVEG_12071</name>
</gene>